<evidence type="ECO:0000259" key="3">
    <source>
        <dbReference type="Pfam" id="PF00591"/>
    </source>
</evidence>
<name>A0A1Y2IAR5_TRAC3</name>
<dbReference type="AlphaFoldDB" id="A0A1Y2IAR5"/>
<dbReference type="Gene3D" id="3.40.1030.10">
    <property type="entry name" value="Nucleoside phosphorylase/phosphoribosyltransferase catalytic domain"/>
    <property type="match status" value="1"/>
</dbReference>
<dbReference type="InterPro" id="IPR000312">
    <property type="entry name" value="Glycosyl_Trfase_fam3"/>
</dbReference>
<organism evidence="4 5">
    <name type="scientific">Trametes coccinea (strain BRFM310)</name>
    <name type="common">Pycnoporus coccineus</name>
    <dbReference type="NCBI Taxonomy" id="1353009"/>
    <lineage>
        <taxon>Eukaryota</taxon>
        <taxon>Fungi</taxon>
        <taxon>Dikarya</taxon>
        <taxon>Basidiomycota</taxon>
        <taxon>Agaricomycotina</taxon>
        <taxon>Agaricomycetes</taxon>
        <taxon>Polyporales</taxon>
        <taxon>Polyporaceae</taxon>
        <taxon>Trametes</taxon>
    </lineage>
</organism>
<dbReference type="OrthoDB" id="420564at2759"/>
<dbReference type="InterPro" id="IPR005940">
    <property type="entry name" value="Anthranilate_Pribosyl_Tfrase"/>
</dbReference>
<dbReference type="Proteomes" id="UP000193067">
    <property type="component" value="Unassembled WGS sequence"/>
</dbReference>
<dbReference type="InterPro" id="IPR035902">
    <property type="entry name" value="Nuc_phospho_transferase"/>
</dbReference>
<proteinExistence type="predicted"/>
<evidence type="ECO:0000256" key="1">
    <source>
        <dbReference type="ARBA" id="ARBA00022676"/>
    </source>
</evidence>
<keyword evidence="2" id="KW-0808">Transferase</keyword>
<gene>
    <name evidence="4" type="ORF">PYCCODRAFT_1447615</name>
</gene>
<evidence type="ECO:0000313" key="5">
    <source>
        <dbReference type="Proteomes" id="UP000193067"/>
    </source>
</evidence>
<dbReference type="GO" id="GO:0004048">
    <property type="term" value="F:anthranilate phosphoribosyltransferase activity"/>
    <property type="evidence" value="ECO:0007669"/>
    <property type="project" value="InterPro"/>
</dbReference>
<dbReference type="EMBL" id="KZ084141">
    <property type="protein sequence ID" value="OSC98225.1"/>
    <property type="molecule type" value="Genomic_DNA"/>
</dbReference>
<sequence length="817" mass="88877">MSPSSTAVSPETFKALLGKLIKTPDRASTSSSGSADLLQSLGCYFTPPSVETPLPIARVPFTFIMAPQYHPTLAMIAPFRKALPHRTMFNVLGPLINPARPRGMVLGVAEKELGAPFAHSLEEGGVQRAFVVCGAEGLDEISCAGETHVWELHNGTITERTVHPRDFGLEPHPLSEVAGGTPEENAKTFRELLRSGSEIPARLTPVLDFVLMNAAALLVVAGIAQDFKDGVAKARESVTSGKAWNALEQFREAGLAAAQKAGMNESTAVASTRRCGARRQCSPTTAIPTAIATTHTERGTHVEDDTITEGLCSDPLQIFDVDRDVDGTVPVQLRNFCTRGSYSWVEAPRPTILVPGSPRAWRDRAVPFSVAKDSGASIFDPSGYFMAPMSKLLPLFRAVDVMEEAEPAEMRTDWGALDFVLDRSSMRKLLRWVRLDLRLGGEKTVLVDRWDTRTFETVRVGFRGNFDKATTALTTSERSTKYHHRIVQYDLESLRLMVRFEVDAFVPDDDDPANLFANLSLSPLPIPPAPGPATADSATTIETPQFYLGVHDRGTFFEIEKHELASLQFSRYEKDECMQRSLRQLVRLLEIVQGLVKQHGKQGRLSLVCRDGKLQLFERTADDDGAGRIPESVLARFESWNVFNLLLYAARIPFSQHSPSRPFRISLHSPSTTLIIMKFSTVLFFAAASVASVYSAPTLQARGVDPSLVPDFGVVAGTGPDGHGNCQGINGILIPCSCPPPRQDFINSLNANVAAGEAVNNPSVKLSFPTGSSKADQQARISALLITLQNIHGPGVGCPAVSTVYGQLQQQINALPN</sequence>
<dbReference type="PANTHER" id="PTHR43285:SF2">
    <property type="entry name" value="ANTHRANILATE PHOSPHORIBOSYLTRANSFERASE"/>
    <property type="match status" value="1"/>
</dbReference>
<reference evidence="4 5" key="1">
    <citation type="journal article" date="2015" name="Biotechnol. Biofuels">
        <title>Enhanced degradation of softwood versus hardwood by the white-rot fungus Pycnoporus coccineus.</title>
        <authorList>
            <person name="Couturier M."/>
            <person name="Navarro D."/>
            <person name="Chevret D."/>
            <person name="Henrissat B."/>
            <person name="Piumi F."/>
            <person name="Ruiz-Duenas F.J."/>
            <person name="Martinez A.T."/>
            <person name="Grigoriev I.V."/>
            <person name="Riley R."/>
            <person name="Lipzen A."/>
            <person name="Berrin J.G."/>
            <person name="Master E.R."/>
            <person name="Rosso M.N."/>
        </authorList>
    </citation>
    <scope>NUCLEOTIDE SEQUENCE [LARGE SCALE GENOMIC DNA]</scope>
    <source>
        <strain evidence="4 5">BRFM310</strain>
    </source>
</reference>
<dbReference type="STRING" id="1353009.A0A1Y2IAR5"/>
<dbReference type="SUPFAM" id="SSF52418">
    <property type="entry name" value="Nucleoside phosphorylase/phosphoribosyltransferase catalytic domain"/>
    <property type="match status" value="1"/>
</dbReference>
<dbReference type="GO" id="GO:0000162">
    <property type="term" value="P:L-tryptophan biosynthetic process"/>
    <property type="evidence" value="ECO:0007669"/>
    <property type="project" value="InterPro"/>
</dbReference>
<dbReference type="PANTHER" id="PTHR43285">
    <property type="entry name" value="ANTHRANILATE PHOSPHORIBOSYLTRANSFERASE"/>
    <property type="match status" value="1"/>
</dbReference>
<keyword evidence="1" id="KW-0328">Glycosyltransferase</keyword>
<protein>
    <recommendedName>
        <fullName evidence="3">Glycosyl transferase family 3 domain-containing protein</fullName>
    </recommendedName>
</protein>
<dbReference type="NCBIfam" id="TIGR01245">
    <property type="entry name" value="trpD"/>
    <property type="match status" value="1"/>
</dbReference>
<keyword evidence="5" id="KW-1185">Reference proteome</keyword>
<feature type="domain" description="Glycosyl transferase family 3" evidence="3">
    <location>
        <begin position="18"/>
        <end position="243"/>
    </location>
</feature>
<evidence type="ECO:0000313" key="4">
    <source>
        <dbReference type="EMBL" id="OSC98225.1"/>
    </source>
</evidence>
<accession>A0A1Y2IAR5</accession>
<dbReference type="GO" id="GO:0005829">
    <property type="term" value="C:cytosol"/>
    <property type="evidence" value="ECO:0007669"/>
    <property type="project" value="TreeGrafter"/>
</dbReference>
<evidence type="ECO:0000256" key="2">
    <source>
        <dbReference type="ARBA" id="ARBA00022679"/>
    </source>
</evidence>
<dbReference type="Pfam" id="PF00591">
    <property type="entry name" value="Glycos_transf_3"/>
    <property type="match status" value="1"/>
</dbReference>